<evidence type="ECO:0000313" key="4">
    <source>
        <dbReference type="Proteomes" id="UP000191820"/>
    </source>
</evidence>
<sequence length="188" mass="21422">MKNILNTKLKSLTKLSALSLLTALTFSAAATSPVPNQFEKPQMITTYKYSQDNYQVVDAAKMFPKPSANQVQHILSLGTLENEADYKIEIQIGQNKLVDCNRHHLSGKLDKISLQGWGYQYYSVEQLTDGPTTMMMCPDPKTMKFVTMGKSLMIDYDSRLPKVFYLPEGAELRYRVWQVKDTYQFSGQ</sequence>
<dbReference type="InterPro" id="IPR036198">
    <property type="entry name" value="Ecotin_sf"/>
</dbReference>
<dbReference type="PANTHER" id="PTHR35890">
    <property type="match status" value="1"/>
</dbReference>
<dbReference type="InterPro" id="IPR005658">
    <property type="entry name" value="Prot_inh_ecotin"/>
</dbReference>
<dbReference type="EMBL" id="CP020472">
    <property type="protein sequence ID" value="ARD22403.1"/>
    <property type="molecule type" value="Genomic_DNA"/>
</dbReference>
<feature type="chain" id="PRO_5045350149" evidence="2">
    <location>
        <begin position="31"/>
        <end position="188"/>
    </location>
</feature>
<dbReference type="Gene3D" id="2.60.40.550">
    <property type="entry name" value="Ecotin"/>
    <property type="match status" value="1"/>
</dbReference>
<evidence type="ECO:0000256" key="2">
    <source>
        <dbReference type="SAM" id="SignalP"/>
    </source>
</evidence>
<organism evidence="3 4">
    <name type="scientific">Shewanella japonica</name>
    <dbReference type="NCBI Taxonomy" id="93973"/>
    <lineage>
        <taxon>Bacteria</taxon>
        <taxon>Pseudomonadati</taxon>
        <taxon>Pseudomonadota</taxon>
        <taxon>Gammaproteobacteria</taxon>
        <taxon>Alteromonadales</taxon>
        <taxon>Shewanellaceae</taxon>
        <taxon>Shewanella</taxon>
    </lineage>
</organism>
<accession>A0ABM6JJK8</accession>
<name>A0ABM6JJK8_9GAMM</name>
<comment type="similarity">
    <text evidence="1">Belongs to the protease inhibitor I11 (ecotin) family.</text>
</comment>
<dbReference type="PANTHER" id="PTHR35890:SF3">
    <property type="entry name" value="ECOTIN"/>
    <property type="match status" value="1"/>
</dbReference>
<dbReference type="SUPFAM" id="SSF49772">
    <property type="entry name" value="Ecotin, trypsin inhibitor"/>
    <property type="match status" value="1"/>
</dbReference>
<keyword evidence="2" id="KW-0732">Signal</keyword>
<gene>
    <name evidence="3" type="ORF">SJ2017_2105</name>
</gene>
<dbReference type="NCBIfam" id="NF002987">
    <property type="entry name" value="PRK03719.1"/>
    <property type="match status" value="1"/>
</dbReference>
<dbReference type="Pfam" id="PF03974">
    <property type="entry name" value="Ecotin"/>
    <property type="match status" value="1"/>
</dbReference>
<protein>
    <submittedName>
        <fullName evidence="3">Ecotin</fullName>
    </submittedName>
</protein>
<evidence type="ECO:0000313" key="3">
    <source>
        <dbReference type="EMBL" id="ARD22403.1"/>
    </source>
</evidence>
<dbReference type="Proteomes" id="UP000191820">
    <property type="component" value="Chromosome"/>
</dbReference>
<keyword evidence="4" id="KW-1185">Reference proteome</keyword>
<reference evidence="3 4" key="1">
    <citation type="submission" date="2017-03" db="EMBL/GenBank/DDBJ databases">
        <title>Genome sequencing of Shewanella japonica KCTC 22435.</title>
        <authorList>
            <person name="Kim K.M."/>
        </authorList>
    </citation>
    <scope>NUCLEOTIDE SEQUENCE [LARGE SCALE GENOMIC DNA]</scope>
    <source>
        <strain evidence="3 4">KCTC 22435</strain>
    </source>
</reference>
<proteinExistence type="inferred from homology"/>
<dbReference type="RefSeq" id="WP_080915751.1">
    <property type="nucleotide sequence ID" value="NZ_CP020472.1"/>
</dbReference>
<feature type="signal peptide" evidence="2">
    <location>
        <begin position="1"/>
        <end position="30"/>
    </location>
</feature>
<evidence type="ECO:0000256" key="1">
    <source>
        <dbReference type="ARBA" id="ARBA00010558"/>
    </source>
</evidence>